<feature type="region of interest" description="Disordered" evidence="1">
    <location>
        <begin position="61"/>
        <end position="97"/>
    </location>
</feature>
<feature type="compositionally biased region" description="Basic residues" evidence="1">
    <location>
        <begin position="81"/>
        <end position="95"/>
    </location>
</feature>
<dbReference type="EMBL" id="CAMXCT030000118">
    <property type="protein sequence ID" value="CAL4761476.1"/>
    <property type="molecule type" value="Genomic_DNA"/>
</dbReference>
<evidence type="ECO:0000256" key="2">
    <source>
        <dbReference type="SAM" id="SignalP"/>
    </source>
</evidence>
<protein>
    <submittedName>
        <fullName evidence="3">Uncharacterized protein</fullName>
    </submittedName>
</protein>
<feature type="chain" id="PRO_5043272040" evidence="2">
    <location>
        <begin position="20"/>
        <end position="393"/>
    </location>
</feature>
<sequence>MLRLALLCIVAAAVAAVAADQNTAAASDVDACKGEPGELGESALVQLGTAAQKGIGGAATEAIEASNSTSNEKSSDESTSSRRRRSRRRRSRRRAGTYTGTIPYKVQVYCGLSWLTLCSDVPKNWEQHTGAFDPSMSTEPQTASNRRRSTMNYITLGGDGVTGDLPTSKTITTWMSSLKADNLDFDLEGSIKNGFSSSYTLLSAVQGSSSSTKGQATCLVSQYENAVPYKDDFDYFGIMIHGSSMTSGSYTIPSPDPTTGTTWTDIQKWLDSEVPNEKIVLSLTTVGLEAYMVDWFKSLIAEYGLAGMSFWYWQGDDNQLDSSISIDCIQDQGTQCDSSSSFKCSQVCNGGDADGYCCDSDSITYIKGTAYKCSDGLEACCGGADSTTYCQKV</sequence>
<dbReference type="EMBL" id="CAMXCT010000118">
    <property type="protein sequence ID" value="CAI3974164.1"/>
    <property type="molecule type" value="Genomic_DNA"/>
</dbReference>
<evidence type="ECO:0000313" key="3">
    <source>
        <dbReference type="EMBL" id="CAI3974164.1"/>
    </source>
</evidence>
<proteinExistence type="predicted"/>
<dbReference type="AlphaFoldDB" id="A0A9P1FEM9"/>
<dbReference type="EMBL" id="CAMXCT020000118">
    <property type="protein sequence ID" value="CAL1127539.1"/>
    <property type="molecule type" value="Genomic_DNA"/>
</dbReference>
<accession>A0A9P1FEM9</accession>
<gene>
    <name evidence="3" type="ORF">C1SCF055_LOCUS2588</name>
</gene>
<keyword evidence="2" id="KW-0732">Signal</keyword>
<dbReference type="InterPro" id="IPR017853">
    <property type="entry name" value="GH"/>
</dbReference>
<dbReference type="SUPFAM" id="SSF51445">
    <property type="entry name" value="(Trans)glycosidases"/>
    <property type="match status" value="1"/>
</dbReference>
<name>A0A9P1FEM9_9DINO</name>
<keyword evidence="5" id="KW-1185">Reference proteome</keyword>
<dbReference type="Proteomes" id="UP001152797">
    <property type="component" value="Unassembled WGS sequence"/>
</dbReference>
<comment type="caution">
    <text evidence="3">The sequence shown here is derived from an EMBL/GenBank/DDBJ whole genome shotgun (WGS) entry which is preliminary data.</text>
</comment>
<feature type="compositionally biased region" description="Low complexity" evidence="1">
    <location>
        <begin position="61"/>
        <end position="72"/>
    </location>
</feature>
<dbReference type="OrthoDB" id="482378at2759"/>
<organism evidence="3">
    <name type="scientific">Cladocopium goreaui</name>
    <dbReference type="NCBI Taxonomy" id="2562237"/>
    <lineage>
        <taxon>Eukaryota</taxon>
        <taxon>Sar</taxon>
        <taxon>Alveolata</taxon>
        <taxon>Dinophyceae</taxon>
        <taxon>Suessiales</taxon>
        <taxon>Symbiodiniaceae</taxon>
        <taxon>Cladocopium</taxon>
    </lineage>
</organism>
<dbReference type="Gene3D" id="3.20.20.80">
    <property type="entry name" value="Glycosidases"/>
    <property type="match status" value="1"/>
</dbReference>
<reference evidence="3" key="1">
    <citation type="submission" date="2022-10" db="EMBL/GenBank/DDBJ databases">
        <authorList>
            <person name="Chen Y."/>
            <person name="Dougan E. K."/>
            <person name="Chan C."/>
            <person name="Rhodes N."/>
            <person name="Thang M."/>
        </authorList>
    </citation>
    <scope>NUCLEOTIDE SEQUENCE</scope>
</reference>
<evidence type="ECO:0000313" key="4">
    <source>
        <dbReference type="EMBL" id="CAL1127539.1"/>
    </source>
</evidence>
<reference evidence="4" key="2">
    <citation type="submission" date="2024-04" db="EMBL/GenBank/DDBJ databases">
        <authorList>
            <person name="Chen Y."/>
            <person name="Shah S."/>
            <person name="Dougan E. K."/>
            <person name="Thang M."/>
            <person name="Chan C."/>
        </authorList>
    </citation>
    <scope>NUCLEOTIDE SEQUENCE [LARGE SCALE GENOMIC DNA]</scope>
</reference>
<evidence type="ECO:0000256" key="1">
    <source>
        <dbReference type="SAM" id="MobiDB-lite"/>
    </source>
</evidence>
<feature type="signal peptide" evidence="2">
    <location>
        <begin position="1"/>
        <end position="19"/>
    </location>
</feature>
<evidence type="ECO:0000313" key="5">
    <source>
        <dbReference type="Proteomes" id="UP001152797"/>
    </source>
</evidence>